<evidence type="ECO:0000256" key="13">
    <source>
        <dbReference type="RuleBase" id="RU000454"/>
    </source>
</evidence>
<dbReference type="InterPro" id="IPR021109">
    <property type="entry name" value="Peptidase_aspartic_dom_sf"/>
</dbReference>
<feature type="active site" evidence="11">
    <location>
        <position position="268"/>
    </location>
</feature>
<dbReference type="Pfam" id="PF00026">
    <property type="entry name" value="Asp"/>
    <property type="match status" value="1"/>
</dbReference>
<evidence type="ECO:0000313" key="16">
    <source>
        <dbReference type="Proteomes" id="UP000664521"/>
    </source>
</evidence>
<evidence type="ECO:0000256" key="1">
    <source>
        <dbReference type="ARBA" id="ARBA00004236"/>
    </source>
</evidence>
<dbReference type="PRINTS" id="PR00792">
    <property type="entry name" value="PEPSIN"/>
</dbReference>
<evidence type="ECO:0000256" key="4">
    <source>
        <dbReference type="ARBA" id="ARBA00022670"/>
    </source>
</evidence>
<keyword evidence="5" id="KW-0732">Signal</keyword>
<comment type="subcellular location">
    <subcellularLocation>
        <location evidence="1">Cell membrane</location>
    </subcellularLocation>
</comment>
<dbReference type="PANTHER" id="PTHR47966">
    <property type="entry name" value="BETA-SITE APP-CLEAVING ENZYME, ISOFORM A-RELATED"/>
    <property type="match status" value="1"/>
</dbReference>
<keyword evidence="4 13" id="KW-0645">Protease</keyword>
<accession>A0A8H3G2J8</accession>
<evidence type="ECO:0000256" key="8">
    <source>
        <dbReference type="ARBA" id="ARBA00023136"/>
    </source>
</evidence>
<feature type="active site" evidence="11">
    <location>
        <position position="85"/>
    </location>
</feature>
<evidence type="ECO:0000256" key="10">
    <source>
        <dbReference type="ARBA" id="ARBA00023288"/>
    </source>
</evidence>
<evidence type="ECO:0000256" key="5">
    <source>
        <dbReference type="ARBA" id="ARBA00022729"/>
    </source>
</evidence>
<evidence type="ECO:0000256" key="2">
    <source>
        <dbReference type="ARBA" id="ARBA00007447"/>
    </source>
</evidence>
<feature type="domain" description="Peptidase A1" evidence="14">
    <location>
        <begin position="67"/>
        <end position="374"/>
    </location>
</feature>
<dbReference type="InterPro" id="IPR033121">
    <property type="entry name" value="PEPTIDASE_A1"/>
</dbReference>
<evidence type="ECO:0000256" key="11">
    <source>
        <dbReference type="PIRSR" id="PIRSR601461-1"/>
    </source>
</evidence>
<dbReference type="InterPro" id="IPR001969">
    <property type="entry name" value="Aspartic_peptidase_AS"/>
</dbReference>
<dbReference type="PANTHER" id="PTHR47966:SF75">
    <property type="entry name" value="ENDOPEPTIDASE (CTSD), PUTATIVE (AFU_ORTHOLOGUE AFUA_4G07040)-RELATED"/>
    <property type="match status" value="1"/>
</dbReference>
<proteinExistence type="inferred from homology"/>
<reference evidence="15" key="1">
    <citation type="submission" date="2021-03" db="EMBL/GenBank/DDBJ databases">
        <authorList>
            <person name="Tagirdzhanova G."/>
        </authorList>
    </citation>
    <scope>NUCLEOTIDE SEQUENCE</scope>
</reference>
<dbReference type="GO" id="GO:0006508">
    <property type="term" value="P:proteolysis"/>
    <property type="evidence" value="ECO:0007669"/>
    <property type="project" value="UniProtKB-KW"/>
</dbReference>
<dbReference type="InterPro" id="IPR001461">
    <property type="entry name" value="Aspartic_peptidase_A1"/>
</dbReference>
<dbReference type="Gene3D" id="2.40.70.10">
    <property type="entry name" value="Acid Proteases"/>
    <property type="match status" value="2"/>
</dbReference>
<sequence>MGKQPKSYPYPRSIVETNAMLRRSQNQLVHKSGTPIKRDNEYDIITAARPSQTNSMAVDEDGTDFSYFTAIHFGSSGKLMYMLIDTGAANTWVMGANCTSETCKKHNTFGDKDSDTLQATGDAFNLTYGTGSVSGMTVNDTAEIAGMSVPLSFGAASITSNDFLAYPMDGILGLGRSASNTMEYPTAMQAIQATGSLDYNMFGVHLQRNSDGSTDGELNFGAPDSSKYTGELSYTDTDPEGGLWEIPLDDASFDSKPYKFGGKSAILDTGTSFILIPPDDAQRLHAQIPQSEQDGETFNIPCSTDIPLQIIISNAAYNISTEDYVGNPVKGPNLCVSNIIGRQAFGPDQWLLGDVFLKNVYTVFDFDKNRIGKFSFGPVNTHPSERYSLCISHSRYSEAAKQTNTIS</sequence>
<dbReference type="PROSITE" id="PS51767">
    <property type="entry name" value="PEPTIDASE_A1"/>
    <property type="match status" value="1"/>
</dbReference>
<dbReference type="EMBL" id="CAJPDS010000061">
    <property type="protein sequence ID" value="CAF9931941.1"/>
    <property type="molecule type" value="Genomic_DNA"/>
</dbReference>
<dbReference type="OrthoDB" id="28208at2759"/>
<dbReference type="CDD" id="cd05471">
    <property type="entry name" value="pepsin_like"/>
    <property type="match status" value="1"/>
</dbReference>
<dbReference type="FunFam" id="2.40.70.10:FF:000085">
    <property type="entry name" value="Aspartic-type endopeptidase (CtsD), putative"/>
    <property type="match status" value="1"/>
</dbReference>
<evidence type="ECO:0000256" key="7">
    <source>
        <dbReference type="ARBA" id="ARBA00022801"/>
    </source>
</evidence>
<evidence type="ECO:0000256" key="6">
    <source>
        <dbReference type="ARBA" id="ARBA00022750"/>
    </source>
</evidence>
<dbReference type="AlphaFoldDB" id="A0A8H3G2J8"/>
<organism evidence="15 16">
    <name type="scientific">Heterodermia speciosa</name>
    <dbReference type="NCBI Taxonomy" id="116794"/>
    <lineage>
        <taxon>Eukaryota</taxon>
        <taxon>Fungi</taxon>
        <taxon>Dikarya</taxon>
        <taxon>Ascomycota</taxon>
        <taxon>Pezizomycotina</taxon>
        <taxon>Lecanoromycetes</taxon>
        <taxon>OSLEUM clade</taxon>
        <taxon>Lecanoromycetidae</taxon>
        <taxon>Caliciales</taxon>
        <taxon>Physciaceae</taxon>
        <taxon>Heterodermia</taxon>
    </lineage>
</organism>
<name>A0A8H3G2J8_9LECA</name>
<comment type="caution">
    <text evidence="15">The sequence shown here is derived from an EMBL/GenBank/DDBJ whole genome shotgun (WGS) entry which is preliminary data.</text>
</comment>
<keyword evidence="16" id="KW-1185">Reference proteome</keyword>
<protein>
    <recommendedName>
        <fullName evidence="14">Peptidase A1 domain-containing protein</fullName>
    </recommendedName>
</protein>
<dbReference type="FunFam" id="2.40.70.10:FF:000060">
    <property type="entry name" value="Aspartic-type endopeptidase ctsD"/>
    <property type="match status" value="1"/>
</dbReference>
<dbReference type="GO" id="GO:0005886">
    <property type="term" value="C:plasma membrane"/>
    <property type="evidence" value="ECO:0007669"/>
    <property type="project" value="UniProtKB-SubCell"/>
</dbReference>
<dbReference type="Proteomes" id="UP000664521">
    <property type="component" value="Unassembled WGS sequence"/>
</dbReference>
<keyword evidence="3" id="KW-1003">Cell membrane</keyword>
<keyword evidence="10" id="KW-0449">Lipoprotein</keyword>
<comment type="similarity">
    <text evidence="2 13">Belongs to the peptidase A1 family.</text>
</comment>
<evidence type="ECO:0000259" key="14">
    <source>
        <dbReference type="PROSITE" id="PS51767"/>
    </source>
</evidence>
<dbReference type="PROSITE" id="PS00141">
    <property type="entry name" value="ASP_PROTEASE"/>
    <property type="match status" value="1"/>
</dbReference>
<evidence type="ECO:0000256" key="3">
    <source>
        <dbReference type="ARBA" id="ARBA00022475"/>
    </source>
</evidence>
<feature type="disulfide bond" evidence="12">
    <location>
        <begin position="98"/>
        <end position="103"/>
    </location>
</feature>
<dbReference type="GO" id="GO:0004190">
    <property type="term" value="F:aspartic-type endopeptidase activity"/>
    <property type="evidence" value="ECO:0007669"/>
    <property type="project" value="UniProtKB-KW"/>
</dbReference>
<keyword evidence="7 13" id="KW-0378">Hydrolase</keyword>
<evidence type="ECO:0000256" key="9">
    <source>
        <dbReference type="ARBA" id="ARBA00023180"/>
    </source>
</evidence>
<dbReference type="SUPFAM" id="SSF50630">
    <property type="entry name" value="Acid proteases"/>
    <property type="match status" value="1"/>
</dbReference>
<feature type="disulfide bond" evidence="12">
    <location>
        <begin position="302"/>
        <end position="335"/>
    </location>
</feature>
<evidence type="ECO:0000256" key="12">
    <source>
        <dbReference type="PIRSR" id="PIRSR601461-2"/>
    </source>
</evidence>
<keyword evidence="8" id="KW-0472">Membrane</keyword>
<evidence type="ECO:0000313" key="15">
    <source>
        <dbReference type="EMBL" id="CAF9931941.1"/>
    </source>
</evidence>
<gene>
    <name evidence="15" type="ORF">HETSPECPRED_008224</name>
</gene>
<keyword evidence="12" id="KW-1015">Disulfide bond</keyword>
<keyword evidence="6 13" id="KW-0064">Aspartyl protease</keyword>
<dbReference type="InterPro" id="IPR034164">
    <property type="entry name" value="Pepsin-like_dom"/>
</dbReference>
<keyword evidence="9" id="KW-0325">Glycoprotein</keyword>